<comment type="caution">
    <text evidence="1">The sequence shown here is derived from an EMBL/GenBank/DDBJ whole genome shotgun (WGS) entry which is preliminary data.</text>
</comment>
<dbReference type="Proteomes" id="UP000267145">
    <property type="component" value="Unassembled WGS sequence"/>
</dbReference>
<name>A0A3M9XUH7_9PEZI</name>
<dbReference type="RefSeq" id="XP_028490105.1">
    <property type="nucleotide sequence ID" value="XM_028639447.1"/>
</dbReference>
<dbReference type="GeneID" id="39608977"/>
<dbReference type="EMBL" id="RBVV01000319">
    <property type="protein sequence ID" value="RNJ51947.1"/>
    <property type="molecule type" value="Genomic_DNA"/>
</dbReference>
<gene>
    <name evidence="1" type="ORF">D7B24_005288</name>
</gene>
<accession>A0A3M9XUH7</accession>
<proteinExistence type="predicted"/>
<protein>
    <submittedName>
        <fullName evidence="1">Uncharacterized protein</fullName>
    </submittedName>
</protein>
<organism evidence="1 2">
    <name type="scientific">Verticillium nonalfalfae</name>
    <dbReference type="NCBI Taxonomy" id="1051616"/>
    <lineage>
        <taxon>Eukaryota</taxon>
        <taxon>Fungi</taxon>
        <taxon>Dikarya</taxon>
        <taxon>Ascomycota</taxon>
        <taxon>Pezizomycotina</taxon>
        <taxon>Sordariomycetes</taxon>
        <taxon>Hypocreomycetidae</taxon>
        <taxon>Glomerellales</taxon>
        <taxon>Plectosphaerellaceae</taxon>
        <taxon>Verticillium</taxon>
    </lineage>
</organism>
<dbReference type="STRING" id="1051616.A0A3M9XUH7"/>
<evidence type="ECO:0000313" key="2">
    <source>
        <dbReference type="Proteomes" id="UP000267145"/>
    </source>
</evidence>
<reference evidence="1 2" key="1">
    <citation type="submission" date="2018-10" db="EMBL/GenBank/DDBJ databases">
        <title>Genome sequence of Verticillium nonalfalfae VnAa140.</title>
        <authorList>
            <person name="Stajich J.E."/>
            <person name="Kasson M.T."/>
        </authorList>
    </citation>
    <scope>NUCLEOTIDE SEQUENCE [LARGE SCALE GENOMIC DNA]</scope>
    <source>
        <strain evidence="1 2">VnAa140</strain>
    </source>
</reference>
<feature type="non-terminal residue" evidence="1">
    <location>
        <position position="207"/>
    </location>
</feature>
<evidence type="ECO:0000313" key="1">
    <source>
        <dbReference type="EMBL" id="RNJ51947.1"/>
    </source>
</evidence>
<dbReference type="AlphaFoldDB" id="A0A3M9XUH7"/>
<keyword evidence="2" id="KW-1185">Reference proteome</keyword>
<sequence length="207" mass="22391">MSASRLWLSLASGAPGLGGPYLIETLAAYEELDAVGHEKPQFLVAIGQATKRQVLTKSFPVLSGRGQSGAITLSTLGSPLTFLIDCELHASRDAPRIQGGPIKGDYARHEMRCAANSQKEVAYSLYHQLLAPFSTVVLVFVEDFSSTSEVTDLLIDWLGSAMDKNPPYSPKIVLVTEAGAPLHLRDFLSRLVARTLSLLRLSDPLRA</sequence>